<keyword evidence="1" id="KW-0812">Transmembrane</keyword>
<dbReference type="AlphaFoldDB" id="A0A4Q1KFL8"/>
<feature type="transmembrane region" description="Helical" evidence="1">
    <location>
        <begin position="167"/>
        <end position="185"/>
    </location>
</feature>
<keyword evidence="3" id="KW-1185">Reference proteome</keyword>
<dbReference type="EMBL" id="SBKN01000001">
    <property type="protein sequence ID" value="RXR24568.1"/>
    <property type="molecule type" value="Genomic_DNA"/>
</dbReference>
<evidence type="ECO:0000313" key="3">
    <source>
        <dbReference type="Proteomes" id="UP000289857"/>
    </source>
</evidence>
<dbReference type="OrthoDB" id="977790at2"/>
<dbReference type="Proteomes" id="UP000289857">
    <property type="component" value="Unassembled WGS sequence"/>
</dbReference>
<keyword evidence="1" id="KW-1133">Transmembrane helix</keyword>
<organism evidence="2 3">
    <name type="scientific">Flavobacterium stagni</name>
    <dbReference type="NCBI Taxonomy" id="2506421"/>
    <lineage>
        <taxon>Bacteria</taxon>
        <taxon>Pseudomonadati</taxon>
        <taxon>Bacteroidota</taxon>
        <taxon>Flavobacteriia</taxon>
        <taxon>Flavobacteriales</taxon>
        <taxon>Flavobacteriaceae</taxon>
        <taxon>Flavobacterium</taxon>
    </lineage>
</organism>
<protein>
    <submittedName>
        <fullName evidence="2">Uncharacterized protein</fullName>
    </submittedName>
</protein>
<evidence type="ECO:0000313" key="2">
    <source>
        <dbReference type="EMBL" id="RXR24568.1"/>
    </source>
</evidence>
<accession>A0A4Q1KFL8</accession>
<feature type="transmembrane region" description="Helical" evidence="1">
    <location>
        <begin position="41"/>
        <end position="58"/>
    </location>
</feature>
<feature type="transmembrane region" description="Helical" evidence="1">
    <location>
        <begin position="12"/>
        <end position="29"/>
    </location>
</feature>
<reference evidence="3" key="1">
    <citation type="submission" date="2019-01" db="EMBL/GenBank/DDBJ databases">
        <title>Cytophagaceae bacterium strain CAR-16.</title>
        <authorList>
            <person name="Chen W.-M."/>
        </authorList>
    </citation>
    <scope>NUCLEOTIDE SEQUENCE [LARGE SCALE GENOMIC DNA]</scope>
    <source>
        <strain evidence="3">WWJ-16</strain>
    </source>
</reference>
<feature type="transmembrane region" description="Helical" evidence="1">
    <location>
        <begin position="70"/>
        <end position="87"/>
    </location>
</feature>
<comment type="caution">
    <text evidence="2">The sequence shown here is derived from an EMBL/GenBank/DDBJ whole genome shotgun (WGS) entry which is preliminary data.</text>
</comment>
<gene>
    <name evidence="2" type="ORF">EQG61_03735</name>
</gene>
<proteinExistence type="predicted"/>
<dbReference type="RefSeq" id="WP_129460546.1">
    <property type="nucleotide sequence ID" value="NZ_SBKN01000001.1"/>
</dbReference>
<sequence length="229" mass="26391">MAIACFPSHRFFVGIAIFFFVFTSFALALESGNFSTQGREWTNGLVIVYFAGLVCLVSQPLRWLMVHMVWLSYLGELLFCELLHWYSYRTTGIPLYVPFGHALVYATGYILAQQPVFIRQERSIRKIFIVLFSSAFLGIGLFLKDYFTLVLGLLFFLLLRRKRWQNLYFFIAVCVIFIELVGTYFQCWTWKPNVWGLPTCNPPIGAVFLYAGGDVLLAKIVQKVNKINV</sequence>
<feature type="transmembrane region" description="Helical" evidence="1">
    <location>
        <begin position="93"/>
        <end position="112"/>
    </location>
</feature>
<evidence type="ECO:0000256" key="1">
    <source>
        <dbReference type="SAM" id="Phobius"/>
    </source>
</evidence>
<name>A0A4Q1KFL8_9FLAO</name>
<keyword evidence="1" id="KW-0472">Membrane</keyword>